<dbReference type="OrthoDB" id="9779283at2"/>
<evidence type="ECO:0008006" key="4">
    <source>
        <dbReference type="Google" id="ProtNLM"/>
    </source>
</evidence>
<dbReference type="EMBL" id="APVH01000024">
    <property type="protein sequence ID" value="EPX82288.1"/>
    <property type="molecule type" value="Genomic_DNA"/>
</dbReference>
<evidence type="ECO:0000313" key="3">
    <source>
        <dbReference type="Proteomes" id="UP000015347"/>
    </source>
</evidence>
<keyword evidence="3" id="KW-1185">Reference proteome</keyword>
<proteinExistence type="predicted"/>
<name>S9QRM4_9RHOB</name>
<dbReference type="InterPro" id="IPR036280">
    <property type="entry name" value="Multihaem_cyt_sf"/>
</dbReference>
<gene>
    <name evidence="2" type="ORF">Salmuc_03076</name>
</gene>
<sequence>MTRRTLKLALFALPVAVAAPALANDGRTVPPPVFQTGDTPSQPLPEKGDAAQGFIDFFNRTYLSEGPQLPLLGRQDVVWFPPQSAGDTSLEMVARETPGNPANCDPGDPGYPPQGYPLVCENDFSTGEFCQACHDSALYVEGGGLPEMMYYSKDEHETWLANWSQYGDWNATIMRLATRDPIWQAQIETETNQHPYADPNVIQDVCFSCHGEMGERQIGDDHGVDTPFCTDIFYATLPGILSDAERGKPFPFTDSCAPIEGKTVGDHPELYAKYGALARDGVSCETCHRIGPEGGAGQWTPGPDAESFDVFYGPNRYDVHLRQPSEQKLPLQHEFTATFDYDMDNIMVPDPVSDLDAVPMMEDDGLAIAQALDTENDVSYLRQSVICGACHVLIVPEIPTAFKPGGPLPDDETFGKQYKYWDRPKACTEDIENFQGSTEDRYGNPLTDPCVTLGYEQATYLEWINSSFASEQDNGSTCQGCHMPLVTNADDPSDHGAIMAQSTPGLTPKTYRRHRLMGINLPVFEMFVQFPEVLGVSRYDDNAPDFATTSMGEEMAVIQNYLLNGQMAIVEQATSQANGNGLRPDSLTPDPQAAVEIEILSTSVAGGTVEADLMVTNNAGHKFPSGAGFRRGFLRFEVLDAAGNRLWISGETNPYGAICAGTCTEAADGSWNLLPSETPMGKPANLQPHHAVVTDPSQVQIYEVQAVDDTGTLTSRTLALFHDAKDNRLLPKGFTLPAALDCAADPGAGPEIFGIARCTAAYATAPQLEPLTVGSAIDGDPYYNDPTLAGADRISYRVTLPEGSAAPDRVRVSMEYQTIPPGFLAQRFQDGHVDGQGYLPATERSIYLTSHLNTNLPLESEHPDNPGLGFTRNWTTTIYRAEAQLSQ</sequence>
<feature type="signal peptide" evidence="1">
    <location>
        <begin position="1"/>
        <end position="23"/>
    </location>
</feature>
<dbReference type="Proteomes" id="UP000015347">
    <property type="component" value="Unassembled WGS sequence"/>
</dbReference>
<reference evidence="3" key="1">
    <citation type="journal article" date="2014" name="Stand. Genomic Sci.">
        <title>Genome sequence of the exopolysaccharide-producing Salipiger mucosus type strain (DSM 16094(T)), a moderately halophilic member of the Roseobacter clade.</title>
        <authorList>
            <person name="Riedel T."/>
            <person name="Spring S."/>
            <person name="Fiebig A."/>
            <person name="Petersen J."/>
            <person name="Kyrpides N.C."/>
            <person name="Goker M."/>
            <person name="Klenk H.P."/>
        </authorList>
    </citation>
    <scope>NUCLEOTIDE SEQUENCE [LARGE SCALE GENOMIC DNA]</scope>
    <source>
        <strain evidence="3">DSM 16094</strain>
    </source>
</reference>
<feature type="chain" id="PRO_5004568206" description="Cytochrome c family protein" evidence="1">
    <location>
        <begin position="24"/>
        <end position="887"/>
    </location>
</feature>
<dbReference type="SUPFAM" id="SSF48695">
    <property type="entry name" value="Multiheme cytochromes"/>
    <property type="match status" value="1"/>
</dbReference>
<organism evidence="2 3">
    <name type="scientific">Salipiger mucosus DSM 16094</name>
    <dbReference type="NCBI Taxonomy" id="1123237"/>
    <lineage>
        <taxon>Bacteria</taxon>
        <taxon>Pseudomonadati</taxon>
        <taxon>Pseudomonadota</taxon>
        <taxon>Alphaproteobacteria</taxon>
        <taxon>Rhodobacterales</taxon>
        <taxon>Roseobacteraceae</taxon>
        <taxon>Salipiger</taxon>
    </lineage>
</organism>
<evidence type="ECO:0000256" key="1">
    <source>
        <dbReference type="SAM" id="SignalP"/>
    </source>
</evidence>
<dbReference type="AlphaFoldDB" id="S9QRM4"/>
<dbReference type="HOGENOM" id="CLU_325140_0_0_5"/>
<dbReference type="RefSeq" id="WP_020043214.1">
    <property type="nucleotide sequence ID" value="NZ_KE557275.1"/>
</dbReference>
<accession>S9QRM4</accession>
<dbReference type="eggNOG" id="COG2133">
    <property type="taxonomic scope" value="Bacteria"/>
</dbReference>
<protein>
    <recommendedName>
        <fullName evidence="4">Cytochrome c family protein</fullName>
    </recommendedName>
</protein>
<evidence type="ECO:0000313" key="2">
    <source>
        <dbReference type="EMBL" id="EPX82288.1"/>
    </source>
</evidence>
<dbReference type="Gene3D" id="1.10.1130.10">
    <property type="entry name" value="Flavocytochrome C3, Chain A"/>
    <property type="match status" value="1"/>
</dbReference>
<comment type="caution">
    <text evidence="2">The sequence shown here is derived from an EMBL/GenBank/DDBJ whole genome shotgun (WGS) entry which is preliminary data.</text>
</comment>
<keyword evidence="1" id="KW-0732">Signal</keyword>
<dbReference type="STRING" id="1123237.Salmuc_03076"/>